<feature type="chain" id="PRO_5022732719" evidence="2">
    <location>
        <begin position="25"/>
        <end position="248"/>
    </location>
</feature>
<dbReference type="AlphaFoldDB" id="A0A5B0MQV8"/>
<comment type="caution">
    <text evidence="3">The sequence shown here is derived from an EMBL/GenBank/DDBJ whole genome shotgun (WGS) entry which is preliminary data.</text>
</comment>
<evidence type="ECO:0000313" key="3">
    <source>
        <dbReference type="EMBL" id="KAA1078416.1"/>
    </source>
</evidence>
<accession>A0A5B0MQV8</accession>
<dbReference type="EMBL" id="VSWC01000144">
    <property type="protein sequence ID" value="KAA1078416.1"/>
    <property type="molecule type" value="Genomic_DNA"/>
</dbReference>
<feature type="signal peptide" evidence="2">
    <location>
        <begin position="1"/>
        <end position="24"/>
    </location>
</feature>
<keyword evidence="1" id="KW-0175">Coiled coil</keyword>
<reference evidence="3 4" key="1">
    <citation type="submission" date="2019-05" db="EMBL/GenBank/DDBJ databases">
        <title>Emergence of the Ug99 lineage of the wheat stem rust pathogen through somatic hybridization.</title>
        <authorList>
            <person name="Li F."/>
            <person name="Upadhyaya N.M."/>
            <person name="Sperschneider J."/>
            <person name="Matny O."/>
            <person name="Nguyen-Phuc H."/>
            <person name="Mago R."/>
            <person name="Raley C."/>
            <person name="Miller M.E."/>
            <person name="Silverstein K.A.T."/>
            <person name="Henningsen E."/>
            <person name="Hirsch C.D."/>
            <person name="Visser B."/>
            <person name="Pretorius Z.A."/>
            <person name="Steffenson B.J."/>
            <person name="Schwessinger B."/>
            <person name="Dodds P.N."/>
            <person name="Figueroa M."/>
        </authorList>
    </citation>
    <scope>NUCLEOTIDE SEQUENCE [LARGE SCALE GENOMIC DNA]</scope>
    <source>
        <strain evidence="3">21-0</strain>
    </source>
</reference>
<name>A0A5B0MQV8_PUCGR</name>
<protein>
    <submittedName>
        <fullName evidence="3">Uncharacterized protein</fullName>
    </submittedName>
</protein>
<evidence type="ECO:0000256" key="2">
    <source>
        <dbReference type="SAM" id="SignalP"/>
    </source>
</evidence>
<dbReference type="Proteomes" id="UP000324748">
    <property type="component" value="Unassembled WGS sequence"/>
</dbReference>
<feature type="coiled-coil region" evidence="1">
    <location>
        <begin position="113"/>
        <end position="140"/>
    </location>
</feature>
<keyword evidence="2" id="KW-0732">Signal</keyword>
<evidence type="ECO:0000313" key="4">
    <source>
        <dbReference type="Proteomes" id="UP000324748"/>
    </source>
</evidence>
<sequence>MKHSCGNQLIASLVFFCILKASHSIDSIVTNKLARNGEVTIDIGTFEPDSGMLSPQDSLNKGEQDKLKKYAGSVPQFRNQQGMFPDLGHPHSTLDDFIPIQESLSVIQDQYAKMILEKKNERIQDKIEFLEDKKQFNLKKDKKRVTHRIFKNKNIKKKTEFGIIIEKLQSIHSLILGEMKKRKGKESQQNFDFMSVDNIQDSQPELLQTIKPASPHELFSQTVALDTIPIHKEIDEVMKRRGWEDQHV</sequence>
<evidence type="ECO:0000256" key="1">
    <source>
        <dbReference type="SAM" id="Coils"/>
    </source>
</evidence>
<organism evidence="3 4">
    <name type="scientific">Puccinia graminis f. sp. tritici</name>
    <dbReference type="NCBI Taxonomy" id="56615"/>
    <lineage>
        <taxon>Eukaryota</taxon>
        <taxon>Fungi</taxon>
        <taxon>Dikarya</taxon>
        <taxon>Basidiomycota</taxon>
        <taxon>Pucciniomycotina</taxon>
        <taxon>Pucciniomycetes</taxon>
        <taxon>Pucciniales</taxon>
        <taxon>Pucciniaceae</taxon>
        <taxon>Puccinia</taxon>
    </lineage>
</organism>
<keyword evidence="4" id="KW-1185">Reference proteome</keyword>
<proteinExistence type="predicted"/>
<gene>
    <name evidence="3" type="ORF">PGT21_034863</name>
</gene>